<name>S0EU02_CHTCT</name>
<dbReference type="Proteomes" id="UP000014227">
    <property type="component" value="Chromosome I"/>
</dbReference>
<evidence type="ECO:0000313" key="2">
    <source>
        <dbReference type="Proteomes" id="UP000014227"/>
    </source>
</evidence>
<evidence type="ECO:0000313" key="1">
    <source>
        <dbReference type="EMBL" id="CCW35049.1"/>
    </source>
</evidence>
<sequence>MLLLLPEVPVLDTLEVLLELAGVVLEEPLSELLELLEFTGLTIPPTPYIPRFLTKPNIEKERRDGVLSVSPTTRPRLLQELEQQLRSGIGLCQHRRRRLLDDLVLREVHYLLSHIRVAYLALRCR</sequence>
<keyword evidence="2" id="KW-1185">Reference proteome</keyword>
<proteinExistence type="predicted"/>
<dbReference type="AlphaFoldDB" id="S0EU02"/>
<dbReference type="KEGG" id="ccz:CCALI_01231"/>
<reference evidence="2" key="1">
    <citation type="submission" date="2013-03" db="EMBL/GenBank/DDBJ databases">
        <title>Genome sequence of Chthonomonas calidirosea, the first sequenced genome from the Armatimonadetes phylum (formally candidate division OP10).</title>
        <authorList>
            <person name="Lee K.C.Y."/>
            <person name="Morgan X.C."/>
            <person name="Dunfield P.F."/>
            <person name="Tamas I."/>
            <person name="Houghton K.M."/>
            <person name="Vyssotski M."/>
            <person name="Ryan J.L.J."/>
            <person name="Lagutin K."/>
            <person name="McDonald I.R."/>
            <person name="Stott M.B."/>
        </authorList>
    </citation>
    <scope>NUCLEOTIDE SEQUENCE [LARGE SCALE GENOMIC DNA]</scope>
    <source>
        <strain evidence="2">DSM 23976 / ICMP 18418 / T49</strain>
    </source>
</reference>
<dbReference type="InParanoid" id="S0EU02"/>
<gene>
    <name evidence="1" type="ORF">CCALI_01231</name>
</gene>
<organism evidence="1 2">
    <name type="scientific">Chthonomonas calidirosea (strain DSM 23976 / ICMP 18418 / T49)</name>
    <dbReference type="NCBI Taxonomy" id="1303518"/>
    <lineage>
        <taxon>Bacteria</taxon>
        <taxon>Bacillati</taxon>
        <taxon>Armatimonadota</taxon>
        <taxon>Chthonomonadia</taxon>
        <taxon>Chthonomonadales</taxon>
        <taxon>Chthonomonadaceae</taxon>
        <taxon>Chthonomonas</taxon>
    </lineage>
</organism>
<protein>
    <submittedName>
        <fullName evidence="1">Uncharacterized protein</fullName>
    </submittedName>
</protein>
<dbReference type="HOGENOM" id="CLU_1988697_0_0_0"/>
<accession>S0EU02</accession>
<dbReference type="EMBL" id="HF951689">
    <property type="protein sequence ID" value="CCW35049.1"/>
    <property type="molecule type" value="Genomic_DNA"/>
</dbReference>